<protein>
    <submittedName>
        <fullName evidence="2">Uncharacterized protein</fullName>
    </submittedName>
</protein>
<gene>
    <name evidence="2" type="ORF">IL334_003858</name>
</gene>
<organism evidence="2 3">
    <name type="scientific">Kwoniella shivajii</name>
    <dbReference type="NCBI Taxonomy" id="564305"/>
    <lineage>
        <taxon>Eukaryota</taxon>
        <taxon>Fungi</taxon>
        <taxon>Dikarya</taxon>
        <taxon>Basidiomycota</taxon>
        <taxon>Agaricomycotina</taxon>
        <taxon>Tremellomycetes</taxon>
        <taxon>Tremellales</taxon>
        <taxon>Cryptococcaceae</taxon>
        <taxon>Kwoniella</taxon>
    </lineage>
</organism>
<reference evidence="2 3" key="1">
    <citation type="submission" date="2024-01" db="EMBL/GenBank/DDBJ databases">
        <title>Comparative genomics of Cryptococcus and Kwoniella reveals pathogenesis evolution and contrasting modes of karyotype evolution via chromosome fusion or intercentromeric recombination.</title>
        <authorList>
            <person name="Coelho M.A."/>
            <person name="David-Palma M."/>
            <person name="Shea T."/>
            <person name="Bowers K."/>
            <person name="McGinley-Smith S."/>
            <person name="Mohammad A.W."/>
            <person name="Gnirke A."/>
            <person name="Yurkov A.M."/>
            <person name="Nowrousian M."/>
            <person name="Sun S."/>
            <person name="Cuomo C.A."/>
            <person name="Heitman J."/>
        </authorList>
    </citation>
    <scope>NUCLEOTIDE SEQUENCE [LARGE SCALE GENOMIC DNA]</scope>
    <source>
        <strain evidence="2">CBS 11374</strain>
    </source>
</reference>
<keyword evidence="3" id="KW-1185">Reference proteome</keyword>
<feature type="compositionally biased region" description="Polar residues" evidence="1">
    <location>
        <begin position="1"/>
        <end position="16"/>
    </location>
</feature>
<dbReference type="GeneID" id="87955989"/>
<feature type="compositionally biased region" description="Polar residues" evidence="1">
    <location>
        <begin position="42"/>
        <end position="59"/>
    </location>
</feature>
<dbReference type="RefSeq" id="XP_062791634.1">
    <property type="nucleotide sequence ID" value="XM_062935583.1"/>
</dbReference>
<evidence type="ECO:0000256" key="1">
    <source>
        <dbReference type="SAM" id="MobiDB-lite"/>
    </source>
</evidence>
<evidence type="ECO:0000313" key="2">
    <source>
        <dbReference type="EMBL" id="WRT66894.1"/>
    </source>
</evidence>
<accession>A0ABZ1CYS5</accession>
<dbReference type="EMBL" id="CP141885">
    <property type="protein sequence ID" value="WRT66894.1"/>
    <property type="molecule type" value="Genomic_DNA"/>
</dbReference>
<dbReference type="Proteomes" id="UP001329825">
    <property type="component" value="Chromosome 5"/>
</dbReference>
<sequence>MTEANMTEADQNTTVNHDAASQEGNTAGPPSYEASQDEHTTKPTSSAPVSDAGGQTTGASFDLNGETYSIRDEANYFIVLDSSKTGASGDITRIVSTAYRSNPDGGMITQHGNRITVTPFNNQADT</sequence>
<proteinExistence type="predicted"/>
<feature type="region of interest" description="Disordered" evidence="1">
    <location>
        <begin position="1"/>
        <end position="63"/>
    </location>
</feature>
<name>A0ABZ1CYS5_9TREE</name>
<evidence type="ECO:0000313" key="3">
    <source>
        <dbReference type="Proteomes" id="UP001329825"/>
    </source>
</evidence>